<proteinExistence type="inferred from homology"/>
<feature type="domain" description="Glucose-methanol-choline oxidoreductase C-terminal" evidence="11">
    <location>
        <begin position="492"/>
        <end position="626"/>
    </location>
</feature>
<sequence length="716" mass="74948">MVGASLLSGALLFASAATSLAAAKSVPFGQPGSLPIPHEVLRRSVTGNGNNLNGQTYDYVVVGGGLAGLVVAGRLSENPDVTVAVIEAGDSGYDDNRKFVVPSANLYDSAANTKYDWKFETVAQSGLNNRVTPWARGKVLGGSAAINGLYYVRHSEVEQNAWAKINGEGPDGTWGWNNMLRAMKKSENFTPPRKELLDAVDINFNPASHGTDGPLHVSWPARSYPPVASFLQSVAELGTAISQDPDAGQSWGAFVATSTINPTNWTRSFSRTAYLDPYAYRSNLHVLTGHTVTKVLFDQGSSSGGGGDVRATGVQYSAASGSDRLNVNAAREVILCGGSVNDPQILQLSGIGDRSLLERHNVPVIVDLPGVGHHVQDHVSAGLTWEPSQPSDIPPQRVTNDPVTDSYVNSAIAYVGANTLYGDYRATLVAEMRQERAATVAALDAPEAVKRGYDLTYGVQVDDIFTSDVGPIELLCAISFGGLSVQAALQQPLSRGSILIQSSDPFAAPLIDAGYLTNRFDLETMRTGFKLARQVANTKPLSDHMGSEQVPGSSVSSDADWDRWIKDHVQTEYHPSCSCAMLPRSAGGVVGTDLKVYGTRNLRVIDAAVPPISLSAHLMAATYGLAEIGAELVLKERDEALKQSSSSGGGSSSPASGNASGSTPVSGPASGAAASGSPSDLSSKSSSAATLSLGRLTAWQLASVGVASSALLAFAL</sequence>
<dbReference type="Gene3D" id="3.50.50.60">
    <property type="entry name" value="FAD/NAD(P)-binding domain"/>
    <property type="match status" value="1"/>
</dbReference>
<dbReference type="KEGG" id="pfp:PFL1_02915"/>
<feature type="domain" description="Glucose-methanol-choline oxidoreductase N-terminal" evidence="10">
    <location>
        <begin position="57"/>
        <end position="379"/>
    </location>
</feature>
<evidence type="ECO:0000256" key="4">
    <source>
        <dbReference type="ARBA" id="ARBA00022827"/>
    </source>
</evidence>
<evidence type="ECO:0000256" key="6">
    <source>
        <dbReference type="PIRSR" id="PIRSR000137-1"/>
    </source>
</evidence>
<feature type="binding site" evidence="7">
    <location>
        <position position="139"/>
    </location>
    <ligand>
        <name>FAD</name>
        <dbReference type="ChEBI" id="CHEBI:57692"/>
    </ligand>
</feature>
<keyword evidence="5" id="KW-0560">Oxidoreductase</keyword>
<dbReference type="RefSeq" id="XP_007878618.1">
    <property type="nucleotide sequence ID" value="XM_007880427.1"/>
</dbReference>
<dbReference type="SUPFAM" id="SSF51905">
    <property type="entry name" value="FAD/NAD(P)-binding domain"/>
    <property type="match status" value="1"/>
</dbReference>
<organism evidence="12 13">
    <name type="scientific">Pseudozyma flocculosa PF-1</name>
    <dbReference type="NCBI Taxonomy" id="1277687"/>
    <lineage>
        <taxon>Eukaryota</taxon>
        <taxon>Fungi</taxon>
        <taxon>Dikarya</taxon>
        <taxon>Basidiomycota</taxon>
        <taxon>Ustilaginomycotina</taxon>
        <taxon>Ustilaginomycetes</taxon>
        <taxon>Ustilaginales</taxon>
        <taxon>Ustilaginaceae</taxon>
        <taxon>Pseudozyma</taxon>
    </lineage>
</organism>
<feature type="binding site" evidence="7">
    <location>
        <position position="292"/>
    </location>
    <ligand>
        <name>FAD</name>
        <dbReference type="ChEBI" id="CHEBI:57692"/>
    </ligand>
</feature>
<evidence type="ECO:0000256" key="5">
    <source>
        <dbReference type="ARBA" id="ARBA00023002"/>
    </source>
</evidence>
<dbReference type="EMBL" id="KE361630">
    <property type="protein sequence ID" value="EPQ29695.1"/>
    <property type="molecule type" value="Genomic_DNA"/>
</dbReference>
<dbReference type="GO" id="GO:0050660">
    <property type="term" value="F:flavin adenine dinucleotide binding"/>
    <property type="evidence" value="ECO:0007669"/>
    <property type="project" value="InterPro"/>
</dbReference>
<dbReference type="InterPro" id="IPR007867">
    <property type="entry name" value="GMC_OxRtase_C"/>
</dbReference>
<dbReference type="SUPFAM" id="SSF54373">
    <property type="entry name" value="FAD-linked reductases, C-terminal domain"/>
    <property type="match status" value="1"/>
</dbReference>
<dbReference type="GO" id="GO:0016614">
    <property type="term" value="F:oxidoreductase activity, acting on CH-OH group of donors"/>
    <property type="evidence" value="ECO:0007669"/>
    <property type="project" value="InterPro"/>
</dbReference>
<reference evidence="12 13" key="1">
    <citation type="journal article" date="2013" name="Plant Cell">
        <title>The transition from a phytopathogenic smut ancestor to an anamorphic biocontrol agent deciphered by comparative whole-genome analysis.</title>
        <authorList>
            <person name="Lefebvre F."/>
            <person name="Joly D.L."/>
            <person name="Labbe C."/>
            <person name="Teichmann B."/>
            <person name="Linning R."/>
            <person name="Belzile F."/>
            <person name="Bakkeren G."/>
            <person name="Belanger R.R."/>
        </authorList>
    </citation>
    <scope>NUCLEOTIDE SEQUENCE [LARGE SCALE GENOMIC DNA]</scope>
    <source>
        <strain evidence="12 13">PF-1</strain>
    </source>
</reference>
<evidence type="ECO:0000256" key="1">
    <source>
        <dbReference type="ARBA" id="ARBA00001974"/>
    </source>
</evidence>
<keyword evidence="3" id="KW-0285">Flavoprotein</keyword>
<accession>A0A061HCC6</accession>
<keyword evidence="9" id="KW-0732">Signal</keyword>
<evidence type="ECO:0000259" key="11">
    <source>
        <dbReference type="Pfam" id="PF05199"/>
    </source>
</evidence>
<keyword evidence="4 7" id="KW-0274">FAD</keyword>
<protein>
    <recommendedName>
        <fullName evidence="14">Glucose-methanol-choline oxidoreductase N-terminal domain-containing protein</fullName>
    </recommendedName>
</protein>
<evidence type="ECO:0000256" key="8">
    <source>
        <dbReference type="SAM" id="MobiDB-lite"/>
    </source>
</evidence>
<dbReference type="Pfam" id="PF00732">
    <property type="entry name" value="GMC_oxred_N"/>
    <property type="match status" value="1"/>
</dbReference>
<dbReference type="eggNOG" id="KOG1238">
    <property type="taxonomic scope" value="Eukaryota"/>
</dbReference>
<feature type="active site" description="Proton donor" evidence="6">
    <location>
        <position position="574"/>
    </location>
</feature>
<dbReference type="InterPro" id="IPR000172">
    <property type="entry name" value="GMC_OxRdtase_N"/>
</dbReference>
<feature type="active site" description="Proton acceptor" evidence="6">
    <location>
        <position position="617"/>
    </location>
</feature>
<dbReference type="OrthoDB" id="269227at2759"/>
<evidence type="ECO:0000313" key="13">
    <source>
        <dbReference type="Proteomes" id="UP000053664"/>
    </source>
</evidence>
<dbReference type="AlphaFoldDB" id="A0A061HCC6"/>
<dbReference type="InterPro" id="IPR027424">
    <property type="entry name" value="Glucose_Oxidase_domain_2"/>
</dbReference>
<dbReference type="Gene3D" id="4.10.450.10">
    <property type="entry name" value="Glucose Oxidase, domain 2"/>
    <property type="match status" value="1"/>
</dbReference>
<evidence type="ECO:0008006" key="14">
    <source>
        <dbReference type="Google" id="ProtNLM"/>
    </source>
</evidence>
<feature type="region of interest" description="Disordered" evidence="8">
    <location>
        <begin position="639"/>
        <end position="685"/>
    </location>
</feature>
<dbReference type="GeneID" id="19317027"/>
<dbReference type="Gene3D" id="3.30.560.10">
    <property type="entry name" value="Glucose Oxidase, domain 3"/>
    <property type="match status" value="1"/>
</dbReference>
<comment type="cofactor">
    <cofactor evidence="1 7">
        <name>FAD</name>
        <dbReference type="ChEBI" id="CHEBI:57692"/>
    </cofactor>
</comment>
<dbReference type="PANTHER" id="PTHR11552:SF218">
    <property type="entry name" value="GLUCOSE-METHANOL-CHOLINE OXIDOREDUCTASE N-TERMINAL DOMAIN-CONTAINING PROTEIN"/>
    <property type="match status" value="1"/>
</dbReference>
<feature type="chain" id="PRO_5001599925" description="Glucose-methanol-choline oxidoreductase N-terminal domain-containing protein" evidence="9">
    <location>
        <begin position="24"/>
        <end position="716"/>
    </location>
</feature>
<dbReference type="Pfam" id="PF05199">
    <property type="entry name" value="GMC_oxred_C"/>
    <property type="match status" value="1"/>
</dbReference>
<evidence type="ECO:0000256" key="9">
    <source>
        <dbReference type="SAM" id="SignalP"/>
    </source>
</evidence>
<evidence type="ECO:0000259" key="10">
    <source>
        <dbReference type="Pfam" id="PF00732"/>
    </source>
</evidence>
<evidence type="ECO:0000256" key="7">
    <source>
        <dbReference type="PIRSR" id="PIRSR000137-2"/>
    </source>
</evidence>
<dbReference type="PIRSF" id="PIRSF000137">
    <property type="entry name" value="Alcohol_oxidase"/>
    <property type="match status" value="1"/>
</dbReference>
<evidence type="ECO:0000256" key="3">
    <source>
        <dbReference type="ARBA" id="ARBA00022630"/>
    </source>
</evidence>
<name>A0A061HCC6_9BASI</name>
<evidence type="ECO:0000256" key="2">
    <source>
        <dbReference type="ARBA" id="ARBA00010790"/>
    </source>
</evidence>
<dbReference type="HOGENOM" id="CLU_002865_6_0_1"/>
<dbReference type="InterPro" id="IPR012132">
    <property type="entry name" value="GMC_OxRdtase"/>
</dbReference>
<dbReference type="Proteomes" id="UP000053664">
    <property type="component" value="Unassembled WGS sequence"/>
</dbReference>
<dbReference type="PANTHER" id="PTHR11552">
    <property type="entry name" value="GLUCOSE-METHANOL-CHOLINE GMC OXIDOREDUCTASE"/>
    <property type="match status" value="1"/>
</dbReference>
<evidence type="ECO:0000313" key="12">
    <source>
        <dbReference type="EMBL" id="EPQ29695.1"/>
    </source>
</evidence>
<dbReference type="InterPro" id="IPR036188">
    <property type="entry name" value="FAD/NAD-bd_sf"/>
</dbReference>
<gene>
    <name evidence="12" type="ORF">PFL1_02915</name>
</gene>
<feature type="compositionally biased region" description="Low complexity" evidence="8">
    <location>
        <begin position="652"/>
        <end position="685"/>
    </location>
</feature>
<feature type="signal peptide" evidence="9">
    <location>
        <begin position="1"/>
        <end position="23"/>
    </location>
</feature>
<comment type="similarity">
    <text evidence="2">Belongs to the GMC oxidoreductase family.</text>
</comment>